<evidence type="ECO:0000256" key="10">
    <source>
        <dbReference type="ARBA" id="ARBA00023237"/>
    </source>
</evidence>
<name>A0ABY6Q7G0_9GAMM</name>
<keyword evidence="17" id="KW-1185">Reference proteome</keyword>
<evidence type="ECO:0000256" key="5">
    <source>
        <dbReference type="ARBA" id="ARBA00022692"/>
    </source>
</evidence>
<evidence type="ECO:0000256" key="6">
    <source>
        <dbReference type="ARBA" id="ARBA00023004"/>
    </source>
</evidence>
<keyword evidence="9 11" id="KW-0472">Membrane</keyword>
<keyword evidence="10 11" id="KW-0998">Cell outer membrane</keyword>
<keyword evidence="6" id="KW-0408">Iron</keyword>
<dbReference type="InterPro" id="IPR039426">
    <property type="entry name" value="TonB-dep_rcpt-like"/>
</dbReference>
<evidence type="ECO:0000256" key="9">
    <source>
        <dbReference type="ARBA" id="ARBA00023136"/>
    </source>
</evidence>
<reference evidence="16 17" key="1">
    <citation type="submission" date="2019-02" db="EMBL/GenBank/DDBJ databases">
        <title>Halieaceae_genomes.</title>
        <authorList>
            <person name="Li S.-H."/>
        </authorList>
    </citation>
    <scope>NUCLEOTIDE SEQUENCE [LARGE SCALE GENOMIC DNA]</scope>
    <source>
        <strain evidence="16 17">JH123</strain>
    </source>
</reference>
<dbReference type="InterPro" id="IPR012910">
    <property type="entry name" value="Plug_dom"/>
</dbReference>
<comment type="subcellular location">
    <subcellularLocation>
        <location evidence="1 11">Cell outer membrane</location>
        <topology evidence="1 11">Multi-pass membrane protein</topology>
    </subcellularLocation>
</comment>
<evidence type="ECO:0000256" key="13">
    <source>
        <dbReference type="SAM" id="SignalP"/>
    </source>
</evidence>
<keyword evidence="13" id="KW-0732">Signal</keyword>
<evidence type="ECO:0000313" key="17">
    <source>
        <dbReference type="Proteomes" id="UP001317963"/>
    </source>
</evidence>
<feature type="domain" description="TonB-dependent receptor-like beta-barrel" evidence="14">
    <location>
        <begin position="324"/>
        <end position="872"/>
    </location>
</feature>
<organism evidence="16 17">
    <name type="scientific">Candidatus Paraluminiphilus aquimaris</name>
    <dbReference type="NCBI Taxonomy" id="2518994"/>
    <lineage>
        <taxon>Bacteria</taxon>
        <taxon>Pseudomonadati</taxon>
        <taxon>Pseudomonadota</taxon>
        <taxon>Gammaproteobacteria</taxon>
        <taxon>Cellvibrionales</taxon>
        <taxon>Halieaceae</taxon>
        <taxon>Candidatus Paraluminiphilus</taxon>
    </lineage>
</organism>
<keyword evidence="4" id="KW-0410">Iron transport</keyword>
<comment type="similarity">
    <text evidence="11 12">Belongs to the TonB-dependent receptor family.</text>
</comment>
<evidence type="ECO:0000256" key="12">
    <source>
        <dbReference type="RuleBase" id="RU003357"/>
    </source>
</evidence>
<gene>
    <name evidence="16" type="ORF">E0F26_07265</name>
</gene>
<evidence type="ECO:0000256" key="8">
    <source>
        <dbReference type="ARBA" id="ARBA00023077"/>
    </source>
</evidence>
<feature type="signal peptide" evidence="13">
    <location>
        <begin position="1"/>
        <end position="25"/>
    </location>
</feature>
<evidence type="ECO:0000256" key="11">
    <source>
        <dbReference type="PROSITE-ProRule" id="PRU01360"/>
    </source>
</evidence>
<dbReference type="Pfam" id="PF00593">
    <property type="entry name" value="TonB_dep_Rec_b-barrel"/>
    <property type="match status" value="1"/>
</dbReference>
<dbReference type="PANTHER" id="PTHR32552:SF81">
    <property type="entry name" value="TONB-DEPENDENT OUTER MEMBRANE RECEPTOR"/>
    <property type="match status" value="1"/>
</dbReference>
<evidence type="ECO:0000256" key="4">
    <source>
        <dbReference type="ARBA" id="ARBA00022496"/>
    </source>
</evidence>
<accession>A0ABY6Q7G0</accession>
<evidence type="ECO:0000259" key="15">
    <source>
        <dbReference type="Pfam" id="PF07715"/>
    </source>
</evidence>
<evidence type="ECO:0000259" key="14">
    <source>
        <dbReference type="Pfam" id="PF00593"/>
    </source>
</evidence>
<dbReference type="SUPFAM" id="SSF56935">
    <property type="entry name" value="Porins"/>
    <property type="match status" value="1"/>
</dbReference>
<dbReference type="PANTHER" id="PTHR32552">
    <property type="entry name" value="FERRICHROME IRON RECEPTOR-RELATED"/>
    <property type="match status" value="1"/>
</dbReference>
<keyword evidence="5 11" id="KW-0812">Transmembrane</keyword>
<keyword evidence="3 11" id="KW-1134">Transmembrane beta strand</keyword>
<evidence type="ECO:0000256" key="2">
    <source>
        <dbReference type="ARBA" id="ARBA00022448"/>
    </source>
</evidence>
<dbReference type="InterPro" id="IPR036942">
    <property type="entry name" value="Beta-barrel_TonB_sf"/>
</dbReference>
<dbReference type="Pfam" id="PF07715">
    <property type="entry name" value="Plug"/>
    <property type="match status" value="1"/>
</dbReference>
<evidence type="ECO:0000313" key="16">
    <source>
        <dbReference type="EMBL" id="UZP74549.1"/>
    </source>
</evidence>
<protein>
    <submittedName>
        <fullName evidence="16">TonB-dependent receptor</fullName>
    </submittedName>
</protein>
<keyword evidence="2 11" id="KW-0813">Transport</keyword>
<evidence type="ECO:0000256" key="3">
    <source>
        <dbReference type="ARBA" id="ARBA00022452"/>
    </source>
</evidence>
<feature type="domain" description="TonB-dependent receptor plug" evidence="15">
    <location>
        <begin position="41"/>
        <end position="150"/>
    </location>
</feature>
<feature type="chain" id="PRO_5045071776" evidence="13">
    <location>
        <begin position="26"/>
        <end position="909"/>
    </location>
</feature>
<dbReference type="PROSITE" id="PS52016">
    <property type="entry name" value="TONB_DEPENDENT_REC_3"/>
    <property type="match status" value="1"/>
</dbReference>
<proteinExistence type="inferred from homology"/>
<dbReference type="Proteomes" id="UP001317963">
    <property type="component" value="Chromosome"/>
</dbReference>
<dbReference type="RefSeq" id="WP_279241002.1">
    <property type="nucleotide sequence ID" value="NZ_CP036501.1"/>
</dbReference>
<sequence>MNPSSPKTLLAAAVMAVMTAETAFAQLEEVVVTAERREASLQDTPISIEALTERDIQERGINNNLDMINEVVGVNGYGSPQGGSSTAFIIRGIGDGAPQISLDPAAGRYVDGVYIGKNQGSSPDIVDLARIEILKGPQGTLSGRNSTSGAINYISKAPSDEMGLTLRGTMGNYGTQEYSVRADIPFSDSFRTAISFNDRQRDPFYDNTNPDIDGFNSIDRDGFRVAFAWDATDRLSVDYSYAKSNVNGELDNWNRPSGLNPSYAALGGYLAAGGDQANVPIDSTSRIQTVQAIAGGVAQAAQFGLLPPLPQIQQFLGWSNDYVAWANGVLDNTDSHFGAGSTDINSFANVENEAHTLTLNYELSDAVSIKYIYGDRTMNDRSLSDLDGIDNSVSSGVRSDLTLQTIGGAFFGQVIPDTFCAATQSVGACPAGTPPPFQVDIPNSYDFELALAMMGAINANNGDGVFWTDLANRYEQESHELQILGSTDSIDWVVGLYDWEDYGEMRNVQNPTYTLAGSASRGFDVGGDAQSVFGEVTWRASDKWSFTAGLRYNDETKYMTYRWRDNPGAIGSWIGAVIEEALTNAFLPPGVDPISVPRSLTDAYVGGLENISDIAETPGVYGNYNKQDFNNTSGRLVAKYNLDDNTNFYASYTTGYRAGGFNGGAFNKDTGTGDDYTEETIASFEVGMKSMLADGRVRINAAYYTYDYDDVQVSVVKTDAGAISTDVVNAASFSTDGLELDVAWLATDSLQFRAQYAYTNRDFDDYPAYLGLNIQPSQGLTPDNQYSLVMDWQMWSSGGSTLDLQISTSHTDETVSINSVPGNYTAAGQPSIPVNLSQPTNQERDLVNARLTFNTEMDNGRNVNVALWGRNITDEEYRTFGFNYGPDLGYAVHQWGNPATYGVDIRLDL</sequence>
<keyword evidence="8 12" id="KW-0798">TonB box</keyword>
<keyword evidence="7" id="KW-0406">Ion transport</keyword>
<dbReference type="Gene3D" id="2.40.170.20">
    <property type="entry name" value="TonB-dependent receptor, beta-barrel domain"/>
    <property type="match status" value="2"/>
</dbReference>
<keyword evidence="16" id="KW-0675">Receptor</keyword>
<dbReference type="EMBL" id="CP036501">
    <property type="protein sequence ID" value="UZP74549.1"/>
    <property type="molecule type" value="Genomic_DNA"/>
</dbReference>
<evidence type="ECO:0000256" key="7">
    <source>
        <dbReference type="ARBA" id="ARBA00023065"/>
    </source>
</evidence>
<dbReference type="InterPro" id="IPR000531">
    <property type="entry name" value="Beta-barrel_TonB"/>
</dbReference>
<evidence type="ECO:0000256" key="1">
    <source>
        <dbReference type="ARBA" id="ARBA00004571"/>
    </source>
</evidence>